<keyword evidence="7 8" id="KW-0573">Peptidoglycan synthesis</keyword>
<evidence type="ECO:0000259" key="10">
    <source>
        <dbReference type="Pfam" id="PF08245"/>
    </source>
</evidence>
<dbReference type="Gene3D" id="3.40.50.720">
    <property type="entry name" value="NAD(P)-binding Rossmann-like Domain"/>
    <property type="match status" value="1"/>
</dbReference>
<dbReference type="RefSeq" id="WP_167183182.1">
    <property type="nucleotide sequence ID" value="NZ_JAAONZ010000003.1"/>
</dbReference>
<comment type="similarity">
    <text evidence="7">Belongs to the MurCDEF family.</text>
</comment>
<keyword evidence="3 7" id="KW-0963">Cytoplasm</keyword>
<evidence type="ECO:0000313" key="12">
    <source>
        <dbReference type="Proteomes" id="UP000787472"/>
    </source>
</evidence>
<dbReference type="NCBIfam" id="TIGR01087">
    <property type="entry name" value="murD"/>
    <property type="match status" value="1"/>
</dbReference>
<dbReference type="SUPFAM" id="SSF53623">
    <property type="entry name" value="MurD-like peptide ligases, catalytic domain"/>
    <property type="match status" value="1"/>
</dbReference>
<evidence type="ECO:0000256" key="5">
    <source>
        <dbReference type="ARBA" id="ARBA00022741"/>
    </source>
</evidence>
<evidence type="ECO:0000256" key="4">
    <source>
        <dbReference type="ARBA" id="ARBA00022598"/>
    </source>
</evidence>
<dbReference type="SUPFAM" id="SSF53244">
    <property type="entry name" value="MurD-like peptide ligases, peptide-binding domain"/>
    <property type="match status" value="1"/>
</dbReference>
<dbReference type="InterPro" id="IPR036615">
    <property type="entry name" value="Mur_ligase_C_dom_sf"/>
</dbReference>
<dbReference type="EMBL" id="JAAONZ010000003">
    <property type="protein sequence ID" value="NHO65078.1"/>
    <property type="molecule type" value="Genomic_DNA"/>
</dbReference>
<dbReference type="EC" id="6.3.2.9" evidence="7 8"/>
<feature type="domain" description="Mur ligase C-terminal" evidence="9">
    <location>
        <begin position="310"/>
        <end position="424"/>
    </location>
</feature>
<dbReference type="GO" id="GO:0071555">
    <property type="term" value="P:cell wall organization"/>
    <property type="evidence" value="ECO:0007669"/>
    <property type="project" value="UniProtKB-KW"/>
</dbReference>
<evidence type="ECO:0000256" key="3">
    <source>
        <dbReference type="ARBA" id="ARBA00022490"/>
    </source>
</evidence>
<dbReference type="Proteomes" id="UP000787472">
    <property type="component" value="Unassembled WGS sequence"/>
</dbReference>
<dbReference type="PANTHER" id="PTHR43692">
    <property type="entry name" value="UDP-N-ACETYLMURAMOYLALANINE--D-GLUTAMATE LIGASE"/>
    <property type="match status" value="1"/>
</dbReference>
<evidence type="ECO:0000313" key="11">
    <source>
        <dbReference type="EMBL" id="NHO65078.1"/>
    </source>
</evidence>
<dbReference type="Pfam" id="PF08245">
    <property type="entry name" value="Mur_ligase_M"/>
    <property type="match status" value="1"/>
</dbReference>
<dbReference type="GO" id="GO:0051301">
    <property type="term" value="P:cell division"/>
    <property type="evidence" value="ECO:0007669"/>
    <property type="project" value="UniProtKB-KW"/>
</dbReference>
<dbReference type="InterPro" id="IPR004101">
    <property type="entry name" value="Mur_ligase_C"/>
</dbReference>
<comment type="subcellular location">
    <subcellularLocation>
        <location evidence="1 7 8">Cytoplasm</location>
    </subcellularLocation>
</comment>
<sequence>MANLIAQSNVTALIGMGMTGQSAARYLTKAGRPFVWLDTREAPPAFDRVREEFPDARFELGELNVETLLAAAEIIVSPGVSVATPAIAQAQTAGVPVLGDIELFLREVNAPVVAITGSNAKSTVTTLVGEMAQTAGKKVLIGGNIGVPVLDLLQQPAAELYVLELSSFQLETVSKLAADVSTVLNISEDHMDRYDSLAHYYMAKQRVYFGARKVVVNREDPLTRPPLAEGVQQFSFGLNVPDRQGFGVITKGGQEYLAFEFNTLMPVADIKMPGRHNIANALAALALGHAVDLPMAAMLTTLTQFAGLPHRCQWVAESHGVNYYNDSKGTNVGATLAALQGLKKDSGKIVLIAGGVGKGADFSPLKEAAPGIRAVVVIGEDGEKIAAQFEAMVPVVSAASMSEAVAKAARQARAGDDVLLSPACASFDMFRGFEDRGEHFVQAVKEVLA</sequence>
<evidence type="ECO:0000259" key="9">
    <source>
        <dbReference type="Pfam" id="PF02875"/>
    </source>
</evidence>
<feature type="binding site" evidence="7">
    <location>
        <begin position="117"/>
        <end position="123"/>
    </location>
    <ligand>
        <name>ATP</name>
        <dbReference type="ChEBI" id="CHEBI:30616"/>
    </ligand>
</feature>
<reference evidence="11" key="1">
    <citation type="submission" date="2020-03" db="EMBL/GenBank/DDBJ databases">
        <authorList>
            <person name="Guo F."/>
        </authorList>
    </citation>
    <scope>NUCLEOTIDE SEQUENCE</scope>
    <source>
        <strain evidence="11">JCM 30134</strain>
    </source>
</reference>
<keyword evidence="7 8" id="KW-0132">Cell division</keyword>
<evidence type="ECO:0000256" key="2">
    <source>
        <dbReference type="ARBA" id="ARBA00004752"/>
    </source>
</evidence>
<keyword evidence="7 8" id="KW-0131">Cell cycle</keyword>
<comment type="pathway">
    <text evidence="2 7 8">Cell wall biogenesis; peptidoglycan biosynthesis.</text>
</comment>
<dbReference type="PANTHER" id="PTHR43692:SF1">
    <property type="entry name" value="UDP-N-ACETYLMURAMOYLALANINE--D-GLUTAMATE LIGASE"/>
    <property type="match status" value="1"/>
</dbReference>
<dbReference type="GO" id="GO:0005737">
    <property type="term" value="C:cytoplasm"/>
    <property type="evidence" value="ECO:0007669"/>
    <property type="project" value="UniProtKB-SubCell"/>
</dbReference>
<evidence type="ECO:0000256" key="8">
    <source>
        <dbReference type="RuleBase" id="RU003664"/>
    </source>
</evidence>
<dbReference type="GO" id="GO:0005524">
    <property type="term" value="F:ATP binding"/>
    <property type="evidence" value="ECO:0007669"/>
    <property type="project" value="UniProtKB-UniRule"/>
</dbReference>
<feature type="domain" description="Mur ligase central" evidence="10">
    <location>
        <begin position="115"/>
        <end position="287"/>
    </location>
</feature>
<comment type="catalytic activity">
    <reaction evidence="7 8">
        <text>UDP-N-acetyl-alpha-D-muramoyl-L-alanine + D-glutamate + ATP = UDP-N-acetyl-alpha-D-muramoyl-L-alanyl-D-glutamate + ADP + phosphate + H(+)</text>
        <dbReference type="Rhea" id="RHEA:16429"/>
        <dbReference type="ChEBI" id="CHEBI:15378"/>
        <dbReference type="ChEBI" id="CHEBI:29986"/>
        <dbReference type="ChEBI" id="CHEBI:30616"/>
        <dbReference type="ChEBI" id="CHEBI:43474"/>
        <dbReference type="ChEBI" id="CHEBI:83898"/>
        <dbReference type="ChEBI" id="CHEBI:83900"/>
        <dbReference type="ChEBI" id="CHEBI:456216"/>
        <dbReference type="EC" id="6.3.2.9"/>
    </reaction>
</comment>
<dbReference type="Gene3D" id="3.40.1190.10">
    <property type="entry name" value="Mur-like, catalytic domain"/>
    <property type="match status" value="1"/>
</dbReference>
<proteinExistence type="inferred from homology"/>
<dbReference type="GO" id="GO:0008360">
    <property type="term" value="P:regulation of cell shape"/>
    <property type="evidence" value="ECO:0007669"/>
    <property type="project" value="UniProtKB-KW"/>
</dbReference>
<keyword evidence="7 8" id="KW-0133">Cell shape</keyword>
<dbReference type="HAMAP" id="MF_00639">
    <property type="entry name" value="MurD"/>
    <property type="match status" value="1"/>
</dbReference>
<dbReference type="GO" id="GO:0009252">
    <property type="term" value="P:peptidoglycan biosynthetic process"/>
    <property type="evidence" value="ECO:0007669"/>
    <property type="project" value="UniProtKB-UniRule"/>
</dbReference>
<dbReference type="Gene3D" id="3.90.190.20">
    <property type="entry name" value="Mur ligase, C-terminal domain"/>
    <property type="match status" value="1"/>
</dbReference>
<dbReference type="Pfam" id="PF02875">
    <property type="entry name" value="Mur_ligase_C"/>
    <property type="match status" value="1"/>
</dbReference>
<dbReference type="InterPro" id="IPR005762">
    <property type="entry name" value="MurD"/>
</dbReference>
<dbReference type="InterPro" id="IPR036565">
    <property type="entry name" value="Mur-like_cat_sf"/>
</dbReference>
<keyword evidence="12" id="KW-1185">Reference proteome</keyword>
<dbReference type="InterPro" id="IPR013221">
    <property type="entry name" value="Mur_ligase_cen"/>
</dbReference>
<dbReference type="Pfam" id="PF21799">
    <property type="entry name" value="MurD-like_N"/>
    <property type="match status" value="1"/>
</dbReference>
<keyword evidence="5 7" id="KW-0547">Nucleotide-binding</keyword>
<keyword evidence="4 7" id="KW-0436">Ligase</keyword>
<evidence type="ECO:0000256" key="6">
    <source>
        <dbReference type="ARBA" id="ARBA00022840"/>
    </source>
</evidence>
<dbReference type="AlphaFoldDB" id="A0A9E5MLP0"/>
<evidence type="ECO:0000256" key="1">
    <source>
        <dbReference type="ARBA" id="ARBA00004496"/>
    </source>
</evidence>
<name>A0A9E5MLP0_9GAMM</name>
<protein>
    <recommendedName>
        <fullName evidence="7 8">UDP-N-acetylmuramoylalanine--D-glutamate ligase</fullName>
        <ecNumber evidence="7 8">6.3.2.9</ecNumber>
    </recommendedName>
    <alternativeName>
        <fullName evidence="7">D-glutamic acid-adding enzyme</fullName>
    </alternativeName>
    <alternativeName>
        <fullName evidence="7">UDP-N-acetylmuramoyl-L-alanyl-D-glutamate synthetase</fullName>
    </alternativeName>
</protein>
<evidence type="ECO:0000256" key="7">
    <source>
        <dbReference type="HAMAP-Rule" id="MF_00639"/>
    </source>
</evidence>
<dbReference type="GO" id="GO:0008764">
    <property type="term" value="F:UDP-N-acetylmuramoylalanine-D-glutamate ligase activity"/>
    <property type="evidence" value="ECO:0007669"/>
    <property type="project" value="UniProtKB-UniRule"/>
</dbReference>
<organism evidence="11 12">
    <name type="scientific">Pseudomaricurvus hydrocarbonicus</name>
    <dbReference type="NCBI Taxonomy" id="1470433"/>
    <lineage>
        <taxon>Bacteria</taxon>
        <taxon>Pseudomonadati</taxon>
        <taxon>Pseudomonadota</taxon>
        <taxon>Gammaproteobacteria</taxon>
        <taxon>Cellvibrionales</taxon>
        <taxon>Cellvibrionaceae</taxon>
        <taxon>Pseudomaricurvus</taxon>
    </lineage>
</organism>
<comment type="caution">
    <text evidence="11">The sequence shown here is derived from an EMBL/GenBank/DDBJ whole genome shotgun (WGS) entry which is preliminary data.</text>
</comment>
<dbReference type="SUPFAM" id="SSF51984">
    <property type="entry name" value="MurCD N-terminal domain"/>
    <property type="match status" value="1"/>
</dbReference>
<keyword evidence="6 7" id="KW-0067">ATP-binding</keyword>
<comment type="function">
    <text evidence="7 8">Cell wall formation. Catalyzes the addition of glutamate to the nucleotide precursor UDP-N-acetylmuramoyl-L-alanine (UMA).</text>
</comment>
<gene>
    <name evidence="7" type="primary">murD</name>
    <name evidence="11" type="ORF">G8770_05930</name>
</gene>
<accession>A0A9E5MLP0</accession>
<keyword evidence="7 8" id="KW-0961">Cell wall biogenesis/degradation</keyword>